<dbReference type="InterPro" id="IPR018490">
    <property type="entry name" value="cNMP-bd_dom_sf"/>
</dbReference>
<dbReference type="SUPFAM" id="SSF51206">
    <property type="entry name" value="cAMP-binding domain-like"/>
    <property type="match status" value="1"/>
</dbReference>
<keyword evidence="3" id="KW-0804">Transcription</keyword>
<keyword evidence="1" id="KW-0805">Transcription regulation</keyword>
<dbReference type="KEGG" id="suln:FJR47_07025"/>
<evidence type="ECO:0000313" key="5">
    <source>
        <dbReference type="EMBL" id="QFR43676.1"/>
    </source>
</evidence>
<dbReference type="RefSeq" id="WP_152299738.1">
    <property type="nucleotide sequence ID" value="NZ_CP041166.1"/>
</dbReference>
<dbReference type="Gene3D" id="1.10.10.10">
    <property type="entry name" value="Winged helix-like DNA-binding domain superfamily/Winged helix DNA-binding domain"/>
    <property type="match status" value="1"/>
</dbReference>
<keyword evidence="6" id="KW-1185">Reference proteome</keyword>
<keyword evidence="2" id="KW-0238">DNA-binding</keyword>
<accession>A0AAJ4A499</accession>
<dbReference type="EMBL" id="CP041166">
    <property type="protein sequence ID" value="QFR43676.1"/>
    <property type="molecule type" value="Genomic_DNA"/>
</dbReference>
<dbReference type="Pfam" id="PF13545">
    <property type="entry name" value="HTH_Crp_2"/>
    <property type="match status" value="1"/>
</dbReference>
<dbReference type="SMART" id="SM00100">
    <property type="entry name" value="cNMP"/>
    <property type="match status" value="1"/>
</dbReference>
<dbReference type="PROSITE" id="PS50042">
    <property type="entry name" value="CNMP_BINDING_3"/>
    <property type="match status" value="1"/>
</dbReference>
<dbReference type="Pfam" id="PF00027">
    <property type="entry name" value="cNMP_binding"/>
    <property type="match status" value="1"/>
</dbReference>
<dbReference type="GO" id="GO:0003677">
    <property type="term" value="F:DNA binding"/>
    <property type="evidence" value="ECO:0007669"/>
    <property type="project" value="UniProtKB-KW"/>
</dbReference>
<dbReference type="InterPro" id="IPR012318">
    <property type="entry name" value="HTH_CRP"/>
</dbReference>
<sequence>MTEKNITDTNEKLNFIKQLSFFHSLDNEKLDILNNISRIITYPKNSILFYENDLNNKLFFLVSGLLKIYKIDKFENEIFLYHIHKDSLISELTTLENDTIYCMSNAEFMEESIVLEIDFLEFKANFLSKNILNNEFINEILLKTKQLHCVINRELVFDATAKVAFSLCDDLEMFNSLKRHEVSFMLHIQPETLSRVLKKLKRNSIIDIEKSKIVILNNKMLQNLYRGEIL</sequence>
<dbReference type="Gene3D" id="2.60.120.10">
    <property type="entry name" value="Jelly Rolls"/>
    <property type="match status" value="1"/>
</dbReference>
<proteinExistence type="predicted"/>
<protein>
    <submittedName>
        <fullName evidence="5">Crp/Fnr family transcriptional regulator</fullName>
    </submittedName>
</protein>
<dbReference type="InterPro" id="IPR014710">
    <property type="entry name" value="RmlC-like_jellyroll"/>
</dbReference>
<dbReference type="InterPro" id="IPR000595">
    <property type="entry name" value="cNMP-bd_dom"/>
</dbReference>
<dbReference type="Proteomes" id="UP000326061">
    <property type="component" value="Chromosome"/>
</dbReference>
<organism evidence="5 6">
    <name type="scientific">Sulfurimonas xiamenensis</name>
    <dbReference type="NCBI Taxonomy" id="2590021"/>
    <lineage>
        <taxon>Bacteria</taxon>
        <taxon>Pseudomonadati</taxon>
        <taxon>Campylobacterota</taxon>
        <taxon>Epsilonproteobacteria</taxon>
        <taxon>Campylobacterales</taxon>
        <taxon>Sulfurimonadaceae</taxon>
        <taxon>Sulfurimonas</taxon>
    </lineage>
</organism>
<dbReference type="CDD" id="cd00038">
    <property type="entry name" value="CAP_ED"/>
    <property type="match status" value="1"/>
</dbReference>
<evidence type="ECO:0000256" key="2">
    <source>
        <dbReference type="ARBA" id="ARBA00023125"/>
    </source>
</evidence>
<reference evidence="6" key="1">
    <citation type="submission" date="2019-06" db="EMBL/GenBank/DDBJ databases">
        <title>Sulfurimonas gotlandica sp. nov., a chemoautotrophic and psychrotolerant epsilonproteobacterium isolated from a pelagic redoxcline, and an emended description of the genus Sulfurimonas.</title>
        <authorList>
            <person name="Wang S."/>
            <person name="Jiang L."/>
            <person name="Shao Z."/>
        </authorList>
    </citation>
    <scope>NUCLEOTIDE SEQUENCE [LARGE SCALE GENOMIC DNA]</scope>
    <source>
        <strain evidence="6">1-1N</strain>
    </source>
</reference>
<evidence type="ECO:0000313" key="6">
    <source>
        <dbReference type="Proteomes" id="UP000326061"/>
    </source>
</evidence>
<dbReference type="SUPFAM" id="SSF46785">
    <property type="entry name" value="Winged helix' DNA-binding domain"/>
    <property type="match status" value="1"/>
</dbReference>
<dbReference type="InterPro" id="IPR036388">
    <property type="entry name" value="WH-like_DNA-bd_sf"/>
</dbReference>
<feature type="domain" description="Cyclic nucleotide-binding" evidence="4">
    <location>
        <begin position="21"/>
        <end position="97"/>
    </location>
</feature>
<evidence type="ECO:0000259" key="4">
    <source>
        <dbReference type="PROSITE" id="PS50042"/>
    </source>
</evidence>
<name>A0AAJ4A499_9BACT</name>
<dbReference type="InterPro" id="IPR036390">
    <property type="entry name" value="WH_DNA-bd_sf"/>
</dbReference>
<gene>
    <name evidence="5" type="ORF">FJR47_07025</name>
</gene>
<evidence type="ECO:0000256" key="1">
    <source>
        <dbReference type="ARBA" id="ARBA00023015"/>
    </source>
</evidence>
<evidence type="ECO:0000256" key="3">
    <source>
        <dbReference type="ARBA" id="ARBA00023163"/>
    </source>
</evidence>
<dbReference type="GO" id="GO:0006355">
    <property type="term" value="P:regulation of DNA-templated transcription"/>
    <property type="evidence" value="ECO:0007669"/>
    <property type="project" value="InterPro"/>
</dbReference>
<dbReference type="AlphaFoldDB" id="A0AAJ4A499"/>